<reference evidence="2 3" key="1">
    <citation type="submission" date="2019-07" db="EMBL/GenBank/DDBJ databases">
        <title>WGS assembly of Gossypium tomentosum.</title>
        <authorList>
            <person name="Chen Z.J."/>
            <person name="Sreedasyam A."/>
            <person name="Ando A."/>
            <person name="Song Q."/>
            <person name="De L."/>
            <person name="Hulse-Kemp A."/>
            <person name="Ding M."/>
            <person name="Ye W."/>
            <person name="Kirkbride R."/>
            <person name="Jenkins J."/>
            <person name="Plott C."/>
            <person name="Lovell J."/>
            <person name="Lin Y.-M."/>
            <person name="Vaughn R."/>
            <person name="Liu B."/>
            <person name="Li W."/>
            <person name="Simpson S."/>
            <person name="Scheffler B."/>
            <person name="Saski C."/>
            <person name="Grover C."/>
            <person name="Hu G."/>
            <person name="Conover J."/>
            <person name="Carlson J."/>
            <person name="Shu S."/>
            <person name="Boston L."/>
            <person name="Williams M."/>
            <person name="Peterson D."/>
            <person name="Mcgee K."/>
            <person name="Jones D."/>
            <person name="Wendel J."/>
            <person name="Stelly D."/>
            <person name="Grimwood J."/>
            <person name="Schmutz J."/>
        </authorList>
    </citation>
    <scope>NUCLEOTIDE SEQUENCE [LARGE SCALE GENOMIC DNA]</scope>
    <source>
        <strain evidence="2">7179.01</strain>
    </source>
</reference>
<proteinExistence type="predicted"/>
<accession>A0A5D2MWX1</accession>
<dbReference type="Proteomes" id="UP000322667">
    <property type="component" value="Chromosome A12"/>
</dbReference>
<protein>
    <submittedName>
        <fullName evidence="2">Uncharacterized protein</fullName>
    </submittedName>
</protein>
<dbReference type="EMBL" id="CM017621">
    <property type="protein sequence ID" value="TYH94949.1"/>
    <property type="molecule type" value="Genomic_DNA"/>
</dbReference>
<keyword evidence="1" id="KW-0732">Signal</keyword>
<evidence type="ECO:0000256" key="1">
    <source>
        <dbReference type="SAM" id="SignalP"/>
    </source>
</evidence>
<feature type="signal peptide" evidence="1">
    <location>
        <begin position="1"/>
        <end position="24"/>
    </location>
</feature>
<feature type="chain" id="PRO_5023100622" evidence="1">
    <location>
        <begin position="25"/>
        <end position="50"/>
    </location>
</feature>
<sequence length="50" mass="5543">MATLTLWKKFRLLAVSGLFMPISGCNQSSKLVLFGMQGQRKGLPKEVSIM</sequence>
<evidence type="ECO:0000313" key="3">
    <source>
        <dbReference type="Proteomes" id="UP000322667"/>
    </source>
</evidence>
<dbReference type="AlphaFoldDB" id="A0A5D2MWX1"/>
<keyword evidence="3" id="KW-1185">Reference proteome</keyword>
<gene>
    <name evidence="2" type="ORF">ES332_A12G073700v1</name>
</gene>
<name>A0A5D2MWX1_GOSTO</name>
<evidence type="ECO:0000313" key="2">
    <source>
        <dbReference type="EMBL" id="TYH94949.1"/>
    </source>
</evidence>
<organism evidence="2 3">
    <name type="scientific">Gossypium tomentosum</name>
    <name type="common">Hawaiian cotton</name>
    <name type="synonym">Gossypium sandvicense</name>
    <dbReference type="NCBI Taxonomy" id="34277"/>
    <lineage>
        <taxon>Eukaryota</taxon>
        <taxon>Viridiplantae</taxon>
        <taxon>Streptophyta</taxon>
        <taxon>Embryophyta</taxon>
        <taxon>Tracheophyta</taxon>
        <taxon>Spermatophyta</taxon>
        <taxon>Magnoliopsida</taxon>
        <taxon>eudicotyledons</taxon>
        <taxon>Gunneridae</taxon>
        <taxon>Pentapetalae</taxon>
        <taxon>rosids</taxon>
        <taxon>malvids</taxon>
        <taxon>Malvales</taxon>
        <taxon>Malvaceae</taxon>
        <taxon>Malvoideae</taxon>
        <taxon>Gossypium</taxon>
    </lineage>
</organism>